<keyword evidence="3" id="KW-0378">Hydrolase</keyword>
<dbReference type="InterPro" id="IPR050960">
    <property type="entry name" value="AB_hydrolase_4_sf"/>
</dbReference>
<keyword evidence="4" id="KW-1185">Reference proteome</keyword>
<dbReference type="GO" id="GO:0016787">
    <property type="term" value="F:hydrolase activity"/>
    <property type="evidence" value="ECO:0007669"/>
    <property type="project" value="UniProtKB-KW"/>
</dbReference>
<dbReference type="PIRSF" id="PIRSF005211">
    <property type="entry name" value="Ab_hydro_YheT"/>
    <property type="match status" value="1"/>
</dbReference>
<name>A0ABT8EH73_9BURK</name>
<dbReference type="SUPFAM" id="SSF53474">
    <property type="entry name" value="alpha/beta-Hydrolases"/>
    <property type="match status" value="1"/>
</dbReference>
<dbReference type="Gene3D" id="3.40.50.1820">
    <property type="entry name" value="alpha/beta hydrolase"/>
    <property type="match status" value="1"/>
</dbReference>
<dbReference type="InterPro" id="IPR029058">
    <property type="entry name" value="AB_hydrolase_fold"/>
</dbReference>
<organism evidence="3 4">
    <name type="scientific">Alcaligenes endophyticus</name>
    <dbReference type="NCBI Taxonomy" id="1929088"/>
    <lineage>
        <taxon>Bacteria</taxon>
        <taxon>Pseudomonadati</taxon>
        <taxon>Pseudomonadota</taxon>
        <taxon>Betaproteobacteria</taxon>
        <taxon>Burkholderiales</taxon>
        <taxon>Alcaligenaceae</taxon>
        <taxon>Alcaligenes</taxon>
    </lineage>
</organism>
<feature type="domain" description="AB hydrolase-1" evidence="2">
    <location>
        <begin position="102"/>
        <end position="341"/>
    </location>
</feature>
<dbReference type="Pfam" id="PF00561">
    <property type="entry name" value="Abhydrolase_1"/>
    <property type="match status" value="1"/>
</dbReference>
<protein>
    <submittedName>
        <fullName evidence="3">Alpha/beta fold hydrolase</fullName>
    </submittedName>
</protein>
<dbReference type="PANTHER" id="PTHR10794:SF94">
    <property type="entry name" value="ESTERASE YHET-RELATED"/>
    <property type="match status" value="1"/>
</dbReference>
<dbReference type="RefSeq" id="WP_266122084.1">
    <property type="nucleotide sequence ID" value="NZ_JAJHNU010000001.1"/>
</dbReference>
<evidence type="ECO:0000256" key="1">
    <source>
        <dbReference type="ARBA" id="ARBA00010884"/>
    </source>
</evidence>
<dbReference type="InterPro" id="IPR000073">
    <property type="entry name" value="AB_hydrolase_1"/>
</dbReference>
<dbReference type="InterPro" id="IPR012020">
    <property type="entry name" value="ABHD4"/>
</dbReference>
<dbReference type="PANTHER" id="PTHR10794">
    <property type="entry name" value="ABHYDROLASE DOMAIN-CONTAINING PROTEIN"/>
    <property type="match status" value="1"/>
</dbReference>
<proteinExistence type="inferred from homology"/>
<comment type="caution">
    <text evidence="3">The sequence shown here is derived from an EMBL/GenBank/DDBJ whole genome shotgun (WGS) entry which is preliminary data.</text>
</comment>
<accession>A0ABT8EH73</accession>
<gene>
    <name evidence="3" type="ORF">LMS43_04835</name>
</gene>
<dbReference type="EMBL" id="JAJHNU010000001">
    <property type="protein sequence ID" value="MDN4120610.1"/>
    <property type="molecule type" value="Genomic_DNA"/>
</dbReference>
<comment type="similarity">
    <text evidence="1">Belongs to the AB hydrolase superfamily. AB hydrolase 4 family.</text>
</comment>
<evidence type="ECO:0000313" key="3">
    <source>
        <dbReference type="EMBL" id="MDN4120610.1"/>
    </source>
</evidence>
<evidence type="ECO:0000259" key="2">
    <source>
        <dbReference type="Pfam" id="PF00561"/>
    </source>
</evidence>
<evidence type="ECO:0000313" key="4">
    <source>
        <dbReference type="Proteomes" id="UP001168613"/>
    </source>
</evidence>
<sequence length="364" mass="40884">MASRQLDNSPCPVPFWLPGGHLQTIYTALFTRHHRIAFVRHRADTADGDFVDFDWTAPGLFADKLQSGHQAPPDAHLKNTSARRWLQEEDWHALPQTADTQALVLFHGLEGSSCSHYIQAIAQYFRARGWVVVVAHFRGCSGFPNRMARAYFSGDSDEVNFVLNTVRMRLPHARWHAVGASMGGNALLKHLGEHVEQSGFLHAAAAISVPTDLQAGGRYLSESKAGRYLYSPYFLRSMRQKLHDKASRFPGLIDTHRLSRVRTIYDFDDMYTAPMHGFTNALDYWTRCSSKPVLRHIRVRTLILNALNDPFVPLASLPTCDDVSDQVLLHQPAKGGHVGFTTGSFPGNFSWLPARLARFFDTNS</sequence>
<reference evidence="3" key="1">
    <citation type="submission" date="2021-11" db="EMBL/GenBank/DDBJ databases">
        <title>Draft genome sequence of Alcaligenes endophyticus type strain CCUG 75668T.</title>
        <authorList>
            <person name="Salva-Serra F."/>
            <person name="Duran R.E."/>
            <person name="Seeger M."/>
            <person name="Moore E.R.B."/>
            <person name="Jaen-Luchoro D."/>
        </authorList>
    </citation>
    <scope>NUCLEOTIDE SEQUENCE</scope>
    <source>
        <strain evidence="3">CCUG 75668</strain>
    </source>
</reference>
<dbReference type="Proteomes" id="UP001168613">
    <property type="component" value="Unassembled WGS sequence"/>
</dbReference>